<dbReference type="GO" id="GO:0017148">
    <property type="term" value="P:negative regulation of translation"/>
    <property type="evidence" value="ECO:0007669"/>
    <property type="project" value="TreeGrafter"/>
</dbReference>
<dbReference type="Gene3D" id="3.90.1180.10">
    <property type="entry name" value="Ribosomal protein L13"/>
    <property type="match status" value="1"/>
</dbReference>
<dbReference type="STRING" id="419015.HMPREF3214_00850"/>
<dbReference type="GO" id="GO:0006412">
    <property type="term" value="P:translation"/>
    <property type="evidence" value="ECO:0007669"/>
    <property type="project" value="UniProtKB-UniRule"/>
</dbReference>
<dbReference type="SUPFAM" id="SSF52161">
    <property type="entry name" value="Ribosomal protein L13"/>
    <property type="match status" value="1"/>
</dbReference>
<comment type="similarity">
    <text evidence="1 4">Belongs to the universal ribosomal protein uL13 family.</text>
</comment>
<comment type="caution">
    <text evidence="5">The sequence shown here is derived from an EMBL/GenBank/DDBJ whole genome shotgun (WGS) entry which is preliminary data.</text>
</comment>
<dbReference type="CDD" id="cd00392">
    <property type="entry name" value="Ribosomal_L13"/>
    <property type="match status" value="1"/>
</dbReference>
<dbReference type="Pfam" id="PF00572">
    <property type="entry name" value="Ribosomal_L13"/>
    <property type="match status" value="1"/>
</dbReference>
<reference evidence="5 6" key="1">
    <citation type="submission" date="2013-08" db="EMBL/GenBank/DDBJ databases">
        <authorList>
            <person name="Weinstock G."/>
            <person name="Sodergren E."/>
            <person name="Wylie T."/>
            <person name="Fulton L."/>
            <person name="Fulton R."/>
            <person name="Fronick C."/>
            <person name="O'Laughlin M."/>
            <person name="Godfrey J."/>
            <person name="Miner T."/>
            <person name="Herter B."/>
            <person name="Appelbaum E."/>
            <person name="Cordes M."/>
            <person name="Lek S."/>
            <person name="Wollam A."/>
            <person name="Pepin K.H."/>
            <person name="Palsikar V.B."/>
            <person name="Mitreva M."/>
            <person name="Wilson R.K."/>
        </authorList>
    </citation>
    <scope>NUCLEOTIDE SEQUENCE [LARGE SCALE GENOMIC DNA]</scope>
    <source>
        <strain evidence="5 6">F0580</strain>
    </source>
</reference>
<keyword evidence="2 4" id="KW-0689">Ribosomal protein</keyword>
<dbReference type="PANTHER" id="PTHR11545">
    <property type="entry name" value="RIBOSOMAL PROTEIN L13"/>
    <property type="match status" value="1"/>
</dbReference>
<sequence>MFPYRGPGKRFPTRSLGLSGSPRIKDAIRYLEHNERKGYTVKTFTPKPSDLTHEWYVVDATDVVLGRLSVQVANLLRGKNKPTFAPHADGGNFVIVINADKISLSGNKLNKNLYSHSGYPSGLRADSYAELLEKDPERIIRAAVKGMMPKNKLAKVQLGRLRVYAGDQHPHTPNQPQVVEIAQVSQQAN</sequence>
<evidence type="ECO:0000313" key="5">
    <source>
        <dbReference type="EMBL" id="ERH29721.1"/>
    </source>
</evidence>
<dbReference type="InterPro" id="IPR005822">
    <property type="entry name" value="Ribosomal_uL13"/>
</dbReference>
<keyword evidence="3 4" id="KW-0687">Ribonucleoprotein</keyword>
<accession>U1R6T9</accession>
<dbReference type="NCBIfam" id="TIGR01066">
    <property type="entry name" value="rplM_bact"/>
    <property type="match status" value="1"/>
</dbReference>
<gene>
    <name evidence="4" type="primary">rplM</name>
    <name evidence="5" type="ORF">HMPREF9244_01520</name>
</gene>
<dbReference type="HOGENOM" id="CLU_082184_2_1_11"/>
<evidence type="ECO:0000256" key="3">
    <source>
        <dbReference type="ARBA" id="ARBA00023274"/>
    </source>
</evidence>
<comment type="function">
    <text evidence="4">This protein is one of the early assembly proteins of the 50S ribosomal subunit, although it is not seen to bind rRNA by itself. It is important during the early stages of 50S assembly.</text>
</comment>
<dbReference type="EMBL" id="AWSI01000041">
    <property type="protein sequence ID" value="ERH29721.1"/>
    <property type="molecule type" value="Genomic_DNA"/>
</dbReference>
<dbReference type="GO" id="GO:0003735">
    <property type="term" value="F:structural constituent of ribosome"/>
    <property type="evidence" value="ECO:0007669"/>
    <property type="project" value="InterPro"/>
</dbReference>
<evidence type="ECO:0000256" key="4">
    <source>
        <dbReference type="HAMAP-Rule" id="MF_01366"/>
    </source>
</evidence>
<dbReference type="InterPro" id="IPR005823">
    <property type="entry name" value="Ribosomal_uL13_bac-type"/>
</dbReference>
<organism evidence="5 6">
    <name type="scientific">Alloscardovia omnicolens F0580</name>
    <dbReference type="NCBI Taxonomy" id="1321816"/>
    <lineage>
        <taxon>Bacteria</taxon>
        <taxon>Bacillati</taxon>
        <taxon>Actinomycetota</taxon>
        <taxon>Actinomycetes</taxon>
        <taxon>Bifidobacteriales</taxon>
        <taxon>Bifidobacteriaceae</taxon>
        <taxon>Alloscardovia</taxon>
    </lineage>
</organism>
<dbReference type="GO" id="GO:0022625">
    <property type="term" value="C:cytosolic large ribosomal subunit"/>
    <property type="evidence" value="ECO:0007669"/>
    <property type="project" value="TreeGrafter"/>
</dbReference>
<dbReference type="Proteomes" id="UP000016519">
    <property type="component" value="Unassembled WGS sequence"/>
</dbReference>
<evidence type="ECO:0000313" key="6">
    <source>
        <dbReference type="Proteomes" id="UP000016519"/>
    </source>
</evidence>
<evidence type="ECO:0000256" key="2">
    <source>
        <dbReference type="ARBA" id="ARBA00022980"/>
    </source>
</evidence>
<comment type="subunit">
    <text evidence="4">Part of the 50S ribosomal subunit.</text>
</comment>
<protein>
    <recommendedName>
        <fullName evidence="4">Large ribosomal subunit protein uL13</fullName>
    </recommendedName>
</protein>
<dbReference type="AlphaFoldDB" id="U1R6T9"/>
<dbReference type="InterPro" id="IPR036899">
    <property type="entry name" value="Ribosomal_uL13_sf"/>
</dbReference>
<keyword evidence="6" id="KW-1185">Reference proteome</keyword>
<dbReference type="HAMAP" id="MF_01366">
    <property type="entry name" value="Ribosomal_uL13"/>
    <property type="match status" value="1"/>
</dbReference>
<dbReference type="GO" id="GO:0003729">
    <property type="term" value="F:mRNA binding"/>
    <property type="evidence" value="ECO:0007669"/>
    <property type="project" value="TreeGrafter"/>
</dbReference>
<dbReference type="PATRIC" id="fig|1321816.3.peg.1339"/>
<dbReference type="PANTHER" id="PTHR11545:SF2">
    <property type="entry name" value="LARGE RIBOSOMAL SUBUNIT PROTEIN UL13M"/>
    <property type="match status" value="1"/>
</dbReference>
<proteinExistence type="inferred from homology"/>
<name>U1R6T9_9BIFI</name>
<evidence type="ECO:0000256" key="1">
    <source>
        <dbReference type="ARBA" id="ARBA00006227"/>
    </source>
</evidence>